<dbReference type="RefSeq" id="WP_344079829.1">
    <property type="nucleotide sequence ID" value="NZ_BAAAPO010000003.1"/>
</dbReference>
<evidence type="ECO:0000256" key="4">
    <source>
        <dbReference type="RuleBase" id="RU004106"/>
    </source>
</evidence>
<dbReference type="InterPro" id="IPR043132">
    <property type="entry name" value="BCAT-like_C"/>
</dbReference>
<dbReference type="Gene3D" id="3.30.470.10">
    <property type="match status" value="1"/>
</dbReference>
<dbReference type="PANTHER" id="PTHR42743:SF11">
    <property type="entry name" value="AMINODEOXYCHORISMATE LYASE"/>
    <property type="match status" value="1"/>
</dbReference>
<evidence type="ECO:0000313" key="7">
    <source>
        <dbReference type="Proteomes" id="UP001499938"/>
    </source>
</evidence>
<organism evidence="6 7">
    <name type="scientific">Nostocoides veronense</name>
    <dbReference type="NCBI Taxonomy" id="330836"/>
    <lineage>
        <taxon>Bacteria</taxon>
        <taxon>Bacillati</taxon>
        <taxon>Actinomycetota</taxon>
        <taxon>Actinomycetes</taxon>
        <taxon>Micrococcales</taxon>
        <taxon>Intrasporangiaceae</taxon>
        <taxon>Nostocoides</taxon>
    </lineage>
</organism>
<dbReference type="InterPro" id="IPR050571">
    <property type="entry name" value="Class-IV_PLP-Dep_Aminotrnsfr"/>
</dbReference>
<comment type="cofactor">
    <cofactor evidence="1 5">
        <name>pyridoxal 5'-phosphate</name>
        <dbReference type="ChEBI" id="CHEBI:597326"/>
    </cofactor>
</comment>
<evidence type="ECO:0000256" key="2">
    <source>
        <dbReference type="ARBA" id="ARBA00009320"/>
    </source>
</evidence>
<dbReference type="InterPro" id="IPR001544">
    <property type="entry name" value="Aminotrans_IV"/>
</dbReference>
<accession>A0ABN2L997</accession>
<reference evidence="6 7" key="1">
    <citation type="journal article" date="2019" name="Int. J. Syst. Evol. Microbiol.">
        <title>The Global Catalogue of Microorganisms (GCM) 10K type strain sequencing project: providing services to taxonomists for standard genome sequencing and annotation.</title>
        <authorList>
            <consortium name="The Broad Institute Genomics Platform"/>
            <consortium name="The Broad Institute Genome Sequencing Center for Infectious Disease"/>
            <person name="Wu L."/>
            <person name="Ma J."/>
        </authorList>
    </citation>
    <scope>NUCLEOTIDE SEQUENCE [LARGE SCALE GENOMIC DNA]</scope>
    <source>
        <strain evidence="6 7">JCM 15592</strain>
    </source>
</reference>
<keyword evidence="3 5" id="KW-0663">Pyridoxal phosphate</keyword>
<evidence type="ECO:0000313" key="6">
    <source>
        <dbReference type="EMBL" id="GAA1779826.1"/>
    </source>
</evidence>
<name>A0ABN2L997_9MICO</name>
<dbReference type="SUPFAM" id="SSF56752">
    <property type="entry name" value="D-aminoacid aminotransferase-like PLP-dependent enzymes"/>
    <property type="match status" value="1"/>
</dbReference>
<gene>
    <name evidence="6" type="ORF">GCM10009811_01430</name>
</gene>
<dbReference type="Pfam" id="PF01063">
    <property type="entry name" value="Aminotran_4"/>
    <property type="match status" value="1"/>
</dbReference>
<sequence>MSGVIRIWVNGDLYDSSAPAISAIDHGLTVGDGIFETCKIVDGRAFAVTRHQQRMARSAHGLGLPEPDFSVIDAGIAAVLAAGDPIAWGRLRFTVTAGQGPLGSERHDSPLTYVVTAVPAEPPAGPGSLAVTPWTRNERSAVAGLKTTSYAENVVALAFAKERGASEAIFANSRGDLCEGTASNVFVAIGGRLHTPPLSSGALGGITRALTVQWCREADLEVVEEAMPLGVLRTCDEVFITSSLRDVYPIERIDDRRLPAPGPLTQQASAIFAARSAEDIDP</sequence>
<dbReference type="PANTHER" id="PTHR42743">
    <property type="entry name" value="AMINO-ACID AMINOTRANSFERASE"/>
    <property type="match status" value="1"/>
</dbReference>
<keyword evidence="6" id="KW-0456">Lyase</keyword>
<proteinExistence type="inferred from homology"/>
<protein>
    <submittedName>
        <fullName evidence="6">Aminodeoxychorismate lyase</fullName>
    </submittedName>
</protein>
<dbReference type="InterPro" id="IPR018300">
    <property type="entry name" value="Aminotrans_IV_CS"/>
</dbReference>
<dbReference type="EMBL" id="BAAAPO010000003">
    <property type="protein sequence ID" value="GAA1779826.1"/>
    <property type="molecule type" value="Genomic_DNA"/>
</dbReference>
<dbReference type="Proteomes" id="UP001499938">
    <property type="component" value="Unassembled WGS sequence"/>
</dbReference>
<comment type="similarity">
    <text evidence="2 4">Belongs to the class-IV pyridoxal-phosphate-dependent aminotransferase family.</text>
</comment>
<dbReference type="GO" id="GO:0016829">
    <property type="term" value="F:lyase activity"/>
    <property type="evidence" value="ECO:0007669"/>
    <property type="project" value="UniProtKB-KW"/>
</dbReference>
<keyword evidence="7" id="KW-1185">Reference proteome</keyword>
<evidence type="ECO:0000256" key="5">
    <source>
        <dbReference type="RuleBase" id="RU004516"/>
    </source>
</evidence>
<evidence type="ECO:0000256" key="3">
    <source>
        <dbReference type="ARBA" id="ARBA00022898"/>
    </source>
</evidence>
<dbReference type="Gene3D" id="3.20.10.10">
    <property type="entry name" value="D-amino Acid Aminotransferase, subunit A, domain 2"/>
    <property type="match status" value="1"/>
</dbReference>
<dbReference type="InterPro" id="IPR036038">
    <property type="entry name" value="Aminotransferase-like"/>
</dbReference>
<evidence type="ECO:0000256" key="1">
    <source>
        <dbReference type="ARBA" id="ARBA00001933"/>
    </source>
</evidence>
<comment type="caution">
    <text evidence="6">The sequence shown here is derived from an EMBL/GenBank/DDBJ whole genome shotgun (WGS) entry which is preliminary data.</text>
</comment>
<dbReference type="InterPro" id="IPR043131">
    <property type="entry name" value="BCAT-like_N"/>
</dbReference>
<dbReference type="PROSITE" id="PS00770">
    <property type="entry name" value="AA_TRANSFER_CLASS_4"/>
    <property type="match status" value="1"/>
</dbReference>